<evidence type="ECO:0000259" key="4">
    <source>
        <dbReference type="PROSITE" id="PS51186"/>
    </source>
</evidence>
<accession>A0AAE0F096</accession>
<dbReference type="FunFam" id="3.40.630.30:FF:000034">
    <property type="entry name" value="N-alpha-acetyltransferase 20"/>
    <property type="match status" value="1"/>
</dbReference>
<dbReference type="InterPro" id="IPR000182">
    <property type="entry name" value="GNAT_dom"/>
</dbReference>
<evidence type="ECO:0000256" key="2">
    <source>
        <dbReference type="ARBA" id="ARBA00023315"/>
    </source>
</evidence>
<evidence type="ECO:0000313" key="5">
    <source>
        <dbReference type="EMBL" id="KAK3247341.1"/>
    </source>
</evidence>
<evidence type="ECO:0000256" key="1">
    <source>
        <dbReference type="ARBA" id="ARBA00022679"/>
    </source>
</evidence>
<keyword evidence="2" id="KW-0012">Acyltransferase</keyword>
<comment type="similarity">
    <text evidence="3">Belongs to the acetyltransferase family. ARD1 subfamily.</text>
</comment>
<dbReference type="GO" id="GO:0031416">
    <property type="term" value="C:NatB complex"/>
    <property type="evidence" value="ECO:0007669"/>
    <property type="project" value="TreeGrafter"/>
</dbReference>
<gene>
    <name evidence="5" type="ORF">CYMTET_43162</name>
</gene>
<keyword evidence="1" id="KW-0808">Transferase</keyword>
<dbReference type="AlphaFoldDB" id="A0AAE0F096"/>
<dbReference type="InterPro" id="IPR016181">
    <property type="entry name" value="Acyl_CoA_acyltransferase"/>
</dbReference>
<dbReference type="PROSITE" id="PS51186">
    <property type="entry name" value="GNAT"/>
    <property type="match status" value="1"/>
</dbReference>
<dbReference type="PANTHER" id="PTHR45910:SF1">
    <property type="entry name" value="N-ALPHA-ACETYLTRANSFERASE 20"/>
    <property type="match status" value="1"/>
</dbReference>
<dbReference type="CDD" id="cd04301">
    <property type="entry name" value="NAT_SF"/>
    <property type="match status" value="1"/>
</dbReference>
<dbReference type="InterPro" id="IPR051646">
    <property type="entry name" value="NatB_acetyltransferase_subunit"/>
</dbReference>
<dbReference type="GO" id="GO:0004596">
    <property type="term" value="F:protein-N-terminal amino-acid acetyltransferase activity"/>
    <property type="evidence" value="ECO:0007669"/>
    <property type="project" value="TreeGrafter"/>
</dbReference>
<organism evidence="5 6">
    <name type="scientific">Cymbomonas tetramitiformis</name>
    <dbReference type="NCBI Taxonomy" id="36881"/>
    <lineage>
        <taxon>Eukaryota</taxon>
        <taxon>Viridiplantae</taxon>
        <taxon>Chlorophyta</taxon>
        <taxon>Pyramimonadophyceae</taxon>
        <taxon>Pyramimonadales</taxon>
        <taxon>Pyramimonadaceae</taxon>
        <taxon>Cymbomonas</taxon>
    </lineage>
</organism>
<dbReference type="EMBL" id="LGRX02029050">
    <property type="protein sequence ID" value="KAK3247341.1"/>
    <property type="molecule type" value="Genomic_DNA"/>
</dbReference>
<sequence>MTTIRRFTCDDLFTFNNVNLDVLTETYNMHFYLQYLAKWPEYYQAAEGPGGQCMGYIMGKAEGQGDNWHGHVTAVTVAPEFRRQQLAAKLMDGLEEITDQKHKGYFVDLFVRISNSVAIGMYKKFGYSVYRQVIGYYSGEEDAYDMRKAMSHDVHKKSIIPLERPIYPHELESD</sequence>
<dbReference type="Pfam" id="PF00583">
    <property type="entry name" value="Acetyltransf_1"/>
    <property type="match status" value="1"/>
</dbReference>
<name>A0AAE0F096_9CHLO</name>
<comment type="caution">
    <text evidence="5">The sequence shown here is derived from an EMBL/GenBank/DDBJ whole genome shotgun (WGS) entry which is preliminary data.</text>
</comment>
<dbReference type="Proteomes" id="UP001190700">
    <property type="component" value="Unassembled WGS sequence"/>
</dbReference>
<reference evidence="5 6" key="1">
    <citation type="journal article" date="2015" name="Genome Biol. Evol.">
        <title>Comparative Genomics of a Bacterivorous Green Alga Reveals Evolutionary Causalities and Consequences of Phago-Mixotrophic Mode of Nutrition.</title>
        <authorList>
            <person name="Burns J.A."/>
            <person name="Paasch A."/>
            <person name="Narechania A."/>
            <person name="Kim E."/>
        </authorList>
    </citation>
    <scope>NUCLEOTIDE SEQUENCE [LARGE SCALE GENOMIC DNA]</scope>
    <source>
        <strain evidence="5 6">PLY_AMNH</strain>
    </source>
</reference>
<proteinExistence type="inferred from homology"/>
<protein>
    <submittedName>
        <fullName evidence="5">N(Alpha)-acetyltransferase 20, NatB catalytic subunit</fullName>
    </submittedName>
</protein>
<evidence type="ECO:0000256" key="3">
    <source>
        <dbReference type="ARBA" id="ARBA00025786"/>
    </source>
</evidence>
<keyword evidence="6" id="KW-1185">Reference proteome</keyword>
<dbReference type="Gene3D" id="3.40.630.30">
    <property type="match status" value="1"/>
</dbReference>
<dbReference type="PANTHER" id="PTHR45910">
    <property type="entry name" value="N-ALPHA-ACETYLTRANSFERASE 20"/>
    <property type="match status" value="1"/>
</dbReference>
<dbReference type="SUPFAM" id="SSF55729">
    <property type="entry name" value="Acyl-CoA N-acyltransferases (Nat)"/>
    <property type="match status" value="1"/>
</dbReference>
<feature type="domain" description="N-acetyltransferase" evidence="4">
    <location>
        <begin position="2"/>
        <end position="151"/>
    </location>
</feature>
<evidence type="ECO:0000313" key="6">
    <source>
        <dbReference type="Proteomes" id="UP001190700"/>
    </source>
</evidence>